<reference evidence="1" key="1">
    <citation type="journal article" date="2020" name="Nature">
        <title>Giant virus diversity and host interactions through global metagenomics.</title>
        <authorList>
            <person name="Schulz F."/>
            <person name="Roux S."/>
            <person name="Paez-Espino D."/>
            <person name="Jungbluth S."/>
            <person name="Walsh D.A."/>
            <person name="Denef V.J."/>
            <person name="McMahon K.D."/>
            <person name="Konstantinidis K.T."/>
            <person name="Eloe-Fadrosh E.A."/>
            <person name="Kyrpides N.C."/>
            <person name="Woyke T."/>
        </authorList>
    </citation>
    <scope>NUCLEOTIDE SEQUENCE</scope>
    <source>
        <strain evidence="1">GVMAG-M-3300023179-2</strain>
    </source>
</reference>
<protein>
    <submittedName>
        <fullName evidence="1">Uncharacterized protein</fullName>
    </submittedName>
</protein>
<name>A0A6C0EIN8_9ZZZZ</name>
<proteinExistence type="predicted"/>
<dbReference type="AlphaFoldDB" id="A0A6C0EIN8"/>
<accession>A0A6C0EIN8</accession>
<sequence length="72" mass="9175">MQIKINNYNKKFYNLLNHHKKIYKNIQTNKLLEYKKNYNTIQNNKLLEYEKKFFYLWKVENFFDFITLFLKI</sequence>
<organism evidence="1">
    <name type="scientific">viral metagenome</name>
    <dbReference type="NCBI Taxonomy" id="1070528"/>
    <lineage>
        <taxon>unclassified sequences</taxon>
        <taxon>metagenomes</taxon>
        <taxon>organismal metagenomes</taxon>
    </lineage>
</organism>
<dbReference type="EMBL" id="MN739816">
    <property type="protein sequence ID" value="QHT27215.1"/>
    <property type="molecule type" value="Genomic_DNA"/>
</dbReference>
<evidence type="ECO:0000313" key="1">
    <source>
        <dbReference type="EMBL" id="QHT27215.1"/>
    </source>
</evidence>